<dbReference type="STRING" id="380248.SAMN05216251_11278"/>
<evidence type="ECO:0000313" key="3">
    <source>
        <dbReference type="Proteomes" id="UP000199323"/>
    </source>
</evidence>
<dbReference type="InterPro" id="IPR050237">
    <property type="entry name" value="ATP-dep_AMP-bd_enzyme"/>
</dbReference>
<dbReference type="AlphaFoldDB" id="A0A1I2I174"/>
<dbReference type="Proteomes" id="UP000199323">
    <property type="component" value="Unassembled WGS sequence"/>
</dbReference>
<dbReference type="InterPro" id="IPR000873">
    <property type="entry name" value="AMP-dep_synth/lig_dom"/>
</dbReference>
<keyword evidence="2" id="KW-0436">Ligase</keyword>
<protein>
    <submittedName>
        <fullName evidence="2">Fatty acid CoA ligase FadD22</fullName>
    </submittedName>
</protein>
<dbReference type="PANTHER" id="PTHR43767:SF1">
    <property type="entry name" value="NONRIBOSOMAL PEPTIDE SYNTHASE PES1 (EUROFUNG)-RELATED"/>
    <property type="match status" value="1"/>
</dbReference>
<name>A0A1I2I174_9ACTN</name>
<evidence type="ECO:0000259" key="1">
    <source>
        <dbReference type="Pfam" id="PF00501"/>
    </source>
</evidence>
<sequence>MVSTAADRSRSKIPLAARRLDAVKLLKAQFAPDRVALVKPLNVGLVAERAAEKHGRVPIYLDQPFTWDPEQRVELDYVEFATLVDQMAAVMKAAGVKRWDRVVIVKTPNYDIQALAWAAARIGAIPALLSARLDPDIINILLERLQAKFLITDPEVAKYARLDGERLRHLGMTAIADIDGGIPVADLWGGRIPAPSPLKDDEPMMITHTSSTTGVSKLADACAKGVSYNSLMESIFPGFHTPGDLFASAISHVHIRAAITQAASFSRGTPLLGIAKPDNETMLRLLPQYRPTILESHPNNFMGWETLIDDPSEPFSSIRLYFNSFDAMHPRTIQAMLDASKRKFPVWLQCYGMTETEVVSVRPYTRGSFARLKGRDLRSVGWEVPGIRARIADPETGKRRSDQSQPGMIQVKTPSRAMSFIGTPEKFAERRHGKWFDTGDWGRRGRLGQIEILDRIADRIEGVESCLWIEDVLLERIPNAEEIVVVPDEKGKPVPVVCMRDGKPLDPEVWRSASAGITGLGVPLEVTPDDLQRTATVKARRYLLTEMIKHRDNGGLEAVEQEIVLRDGA</sequence>
<feature type="domain" description="AMP-dependent synthetase/ligase" evidence="1">
    <location>
        <begin position="48"/>
        <end position="415"/>
    </location>
</feature>
<dbReference type="Gene3D" id="3.40.50.12780">
    <property type="entry name" value="N-terminal domain of ligase-like"/>
    <property type="match status" value="1"/>
</dbReference>
<dbReference type="PANTHER" id="PTHR43767">
    <property type="entry name" value="LONG-CHAIN-FATTY-ACID--COA LIGASE"/>
    <property type="match status" value="1"/>
</dbReference>
<dbReference type="RefSeq" id="WP_177246527.1">
    <property type="nucleotide sequence ID" value="NZ_FONG01000012.1"/>
</dbReference>
<dbReference type="GO" id="GO:0016874">
    <property type="term" value="F:ligase activity"/>
    <property type="evidence" value="ECO:0007669"/>
    <property type="project" value="UniProtKB-KW"/>
</dbReference>
<proteinExistence type="predicted"/>
<dbReference type="EMBL" id="FONG01000012">
    <property type="protein sequence ID" value="SFF35418.1"/>
    <property type="molecule type" value="Genomic_DNA"/>
</dbReference>
<gene>
    <name evidence="2" type="ORF">SAMN05216251_11278</name>
</gene>
<dbReference type="Pfam" id="PF00501">
    <property type="entry name" value="AMP-binding"/>
    <property type="match status" value="1"/>
</dbReference>
<organism evidence="2 3">
    <name type="scientific">Actinacidiphila alni</name>
    <dbReference type="NCBI Taxonomy" id="380248"/>
    <lineage>
        <taxon>Bacteria</taxon>
        <taxon>Bacillati</taxon>
        <taxon>Actinomycetota</taxon>
        <taxon>Actinomycetes</taxon>
        <taxon>Kitasatosporales</taxon>
        <taxon>Streptomycetaceae</taxon>
        <taxon>Actinacidiphila</taxon>
    </lineage>
</organism>
<accession>A0A1I2I174</accession>
<dbReference type="InterPro" id="IPR042099">
    <property type="entry name" value="ANL_N_sf"/>
</dbReference>
<evidence type="ECO:0000313" key="2">
    <source>
        <dbReference type="EMBL" id="SFF35418.1"/>
    </source>
</evidence>
<keyword evidence="3" id="KW-1185">Reference proteome</keyword>
<dbReference type="SUPFAM" id="SSF56801">
    <property type="entry name" value="Acetyl-CoA synthetase-like"/>
    <property type="match status" value="1"/>
</dbReference>
<reference evidence="2 3" key="1">
    <citation type="submission" date="2016-10" db="EMBL/GenBank/DDBJ databases">
        <authorList>
            <person name="de Groot N.N."/>
        </authorList>
    </citation>
    <scope>NUCLEOTIDE SEQUENCE [LARGE SCALE GENOMIC DNA]</scope>
    <source>
        <strain evidence="2 3">CGMCC 4.3510</strain>
    </source>
</reference>